<keyword evidence="4 11" id="KW-0418">Kinase</keyword>
<dbReference type="AlphaFoldDB" id="A0A3M7P800"/>
<evidence type="ECO:0000256" key="6">
    <source>
        <dbReference type="ARBA" id="ARBA00038035"/>
    </source>
</evidence>
<dbReference type="STRING" id="10195.A0A3M7P800"/>
<keyword evidence="2" id="KW-0808">Transferase</keyword>
<dbReference type="Pfam" id="PF00069">
    <property type="entry name" value="Pkinase"/>
    <property type="match status" value="1"/>
</dbReference>
<dbReference type="Proteomes" id="UP000276133">
    <property type="component" value="Unassembled WGS sequence"/>
</dbReference>
<dbReference type="GO" id="GO:0004674">
    <property type="term" value="F:protein serine/threonine kinase activity"/>
    <property type="evidence" value="ECO:0007669"/>
    <property type="project" value="UniProtKB-KW"/>
</dbReference>
<keyword evidence="12" id="KW-1185">Reference proteome</keyword>
<comment type="similarity">
    <text evidence="6">Belongs to the protein kinase superfamily. STE Ser/Thr protein kinase family. MAP kinase kinase subfamily.</text>
</comment>
<gene>
    <name evidence="11" type="ORF">BpHYR1_026051</name>
</gene>
<dbReference type="Gene3D" id="3.30.200.20">
    <property type="entry name" value="Phosphorylase Kinase, domain 1"/>
    <property type="match status" value="1"/>
</dbReference>
<keyword evidence="3 8" id="KW-0547">Nucleotide-binding</keyword>
<proteinExistence type="inferred from homology"/>
<protein>
    <recommendedName>
        <fullName evidence="7">mitogen-activated protein kinase kinase</fullName>
        <ecNumber evidence="7">2.7.12.2</ecNumber>
    </recommendedName>
</protein>
<dbReference type="FunFam" id="3.30.200.20:FF:000040">
    <property type="entry name" value="Dual specificity mitogen-activated protein kinase kinase"/>
    <property type="match status" value="1"/>
</dbReference>
<dbReference type="InterPro" id="IPR000719">
    <property type="entry name" value="Prot_kinase_dom"/>
</dbReference>
<evidence type="ECO:0000256" key="4">
    <source>
        <dbReference type="ARBA" id="ARBA00022777"/>
    </source>
</evidence>
<keyword evidence="1 9" id="KW-0723">Serine/threonine-protein kinase</keyword>
<dbReference type="PROSITE" id="PS00108">
    <property type="entry name" value="PROTEIN_KINASE_ST"/>
    <property type="match status" value="1"/>
</dbReference>
<evidence type="ECO:0000256" key="5">
    <source>
        <dbReference type="ARBA" id="ARBA00022840"/>
    </source>
</evidence>
<evidence type="ECO:0000313" key="12">
    <source>
        <dbReference type="Proteomes" id="UP000276133"/>
    </source>
</evidence>
<evidence type="ECO:0000259" key="10">
    <source>
        <dbReference type="PROSITE" id="PS50011"/>
    </source>
</evidence>
<dbReference type="InterPro" id="IPR017441">
    <property type="entry name" value="Protein_kinase_ATP_BS"/>
</dbReference>
<dbReference type="GO" id="GO:0005524">
    <property type="term" value="F:ATP binding"/>
    <property type="evidence" value="ECO:0007669"/>
    <property type="project" value="UniProtKB-UniRule"/>
</dbReference>
<evidence type="ECO:0000256" key="7">
    <source>
        <dbReference type="ARBA" id="ARBA00038999"/>
    </source>
</evidence>
<reference evidence="11 12" key="1">
    <citation type="journal article" date="2018" name="Sci. Rep.">
        <title>Genomic signatures of local adaptation to the degree of environmental predictability in rotifers.</title>
        <authorList>
            <person name="Franch-Gras L."/>
            <person name="Hahn C."/>
            <person name="Garcia-Roger E.M."/>
            <person name="Carmona M.J."/>
            <person name="Serra M."/>
            <person name="Gomez A."/>
        </authorList>
    </citation>
    <scope>NUCLEOTIDE SEQUENCE [LARGE SCALE GENOMIC DNA]</scope>
    <source>
        <strain evidence="11">HYR1</strain>
    </source>
</reference>
<evidence type="ECO:0000256" key="2">
    <source>
        <dbReference type="ARBA" id="ARBA00022679"/>
    </source>
</evidence>
<keyword evidence="5 8" id="KW-0067">ATP-binding</keyword>
<feature type="binding site" evidence="8">
    <location>
        <position position="80"/>
    </location>
    <ligand>
        <name>ATP</name>
        <dbReference type="ChEBI" id="CHEBI:30616"/>
    </ligand>
</feature>
<dbReference type="EMBL" id="REGN01012733">
    <property type="protein sequence ID" value="RMZ94910.1"/>
    <property type="molecule type" value="Genomic_DNA"/>
</dbReference>
<accession>A0A3M7P800</accession>
<dbReference type="Gene3D" id="1.10.510.10">
    <property type="entry name" value="Transferase(Phosphotransferase) domain 1"/>
    <property type="match status" value="1"/>
</dbReference>
<dbReference type="OrthoDB" id="10252354at2759"/>
<feature type="domain" description="Protein kinase" evidence="10">
    <location>
        <begin position="51"/>
        <end position="310"/>
    </location>
</feature>
<dbReference type="GO" id="GO:0004708">
    <property type="term" value="F:MAP kinase kinase activity"/>
    <property type="evidence" value="ECO:0007669"/>
    <property type="project" value="UniProtKB-EC"/>
</dbReference>
<evidence type="ECO:0000313" key="11">
    <source>
        <dbReference type="EMBL" id="RMZ94910.1"/>
    </source>
</evidence>
<evidence type="ECO:0000256" key="1">
    <source>
        <dbReference type="ARBA" id="ARBA00022527"/>
    </source>
</evidence>
<organism evidence="11 12">
    <name type="scientific">Brachionus plicatilis</name>
    <name type="common">Marine rotifer</name>
    <name type="synonym">Brachionus muelleri</name>
    <dbReference type="NCBI Taxonomy" id="10195"/>
    <lineage>
        <taxon>Eukaryota</taxon>
        <taxon>Metazoa</taxon>
        <taxon>Spiralia</taxon>
        <taxon>Gnathifera</taxon>
        <taxon>Rotifera</taxon>
        <taxon>Eurotatoria</taxon>
        <taxon>Monogononta</taxon>
        <taxon>Pseudotrocha</taxon>
        <taxon>Ploima</taxon>
        <taxon>Brachionidae</taxon>
        <taxon>Brachionus</taxon>
    </lineage>
</organism>
<dbReference type="InterPro" id="IPR008271">
    <property type="entry name" value="Ser/Thr_kinase_AS"/>
</dbReference>
<dbReference type="SUPFAM" id="SSF56112">
    <property type="entry name" value="Protein kinase-like (PK-like)"/>
    <property type="match status" value="1"/>
</dbReference>
<evidence type="ECO:0000256" key="8">
    <source>
        <dbReference type="PROSITE-ProRule" id="PRU10141"/>
    </source>
</evidence>
<sequence length="336" mass="38445">MVKNKSNQNLEKIKIPSTPLPEPQFNLSRECTVVLDSNGQPKEFLIKYDDLAKQNLLGSGQFGTVTKMFHKESNMNFAAKAINYDLTRDNQDNHYLMDLKASLKFANQCQHLIRFYGALNAEGYIWILTEIMDASMDRFYQKVFKKNLQMTELFLSKLACSVMGALVFMKQSDVMHRDIKPSNILLNYKGEIKVCDFSISGFVVDSVCRSVLGCRKYMPPEKMQPNQSKGYNSKTDVWSFGISLIEIATGIHPFEGLNDLQLIQTIFYDPPPKLDETKFSPDLCRFVDKCLIKMPDDRSTCESLSENEFIRKFSNTPIDLGFIKTIIDEVVNDPLE</sequence>
<dbReference type="SMART" id="SM00220">
    <property type="entry name" value="S_TKc"/>
    <property type="match status" value="1"/>
</dbReference>
<comment type="caution">
    <text evidence="11">The sequence shown here is derived from an EMBL/GenBank/DDBJ whole genome shotgun (WGS) entry which is preliminary data.</text>
</comment>
<dbReference type="PANTHER" id="PTHR48013">
    <property type="entry name" value="DUAL SPECIFICITY MITOGEN-ACTIVATED PROTEIN KINASE KINASE 5-RELATED"/>
    <property type="match status" value="1"/>
</dbReference>
<dbReference type="PROSITE" id="PS00107">
    <property type="entry name" value="PROTEIN_KINASE_ATP"/>
    <property type="match status" value="1"/>
</dbReference>
<dbReference type="InterPro" id="IPR011009">
    <property type="entry name" value="Kinase-like_dom_sf"/>
</dbReference>
<dbReference type="EC" id="2.7.12.2" evidence="7"/>
<evidence type="ECO:0000256" key="3">
    <source>
        <dbReference type="ARBA" id="ARBA00022741"/>
    </source>
</evidence>
<name>A0A3M7P800_BRAPC</name>
<dbReference type="PROSITE" id="PS50011">
    <property type="entry name" value="PROTEIN_KINASE_DOM"/>
    <property type="match status" value="1"/>
</dbReference>
<dbReference type="PANTHER" id="PTHR48013:SF15">
    <property type="entry name" value="DUAL SPECIFICITY MITOGEN-ACTIVATED PROTEIN KINASE KINASE 4"/>
    <property type="match status" value="1"/>
</dbReference>
<evidence type="ECO:0000256" key="9">
    <source>
        <dbReference type="RuleBase" id="RU000304"/>
    </source>
</evidence>